<dbReference type="KEGG" id="acan:ACA1_262360"/>
<dbReference type="EMBL" id="KB007933">
    <property type="protein sequence ID" value="ELR19188.1"/>
    <property type="molecule type" value="Genomic_DNA"/>
</dbReference>
<name>L8H399_ACACF</name>
<dbReference type="AlphaFoldDB" id="L8H399"/>
<dbReference type="OMA" id="QQTMIYF"/>
<dbReference type="STRING" id="1257118.L8H399"/>
<dbReference type="Gene3D" id="3.40.50.150">
    <property type="entry name" value="Vaccinia Virus protein VP39"/>
    <property type="match status" value="1"/>
</dbReference>
<evidence type="ECO:0000256" key="3">
    <source>
        <dbReference type="ARBA" id="ARBA00022691"/>
    </source>
</evidence>
<dbReference type="Pfam" id="PF08241">
    <property type="entry name" value="Methyltransf_11"/>
    <property type="match status" value="1"/>
</dbReference>
<evidence type="ECO:0000259" key="7">
    <source>
        <dbReference type="Pfam" id="PF22528"/>
    </source>
</evidence>
<keyword evidence="9" id="KW-1185">Reference proteome</keyword>
<dbReference type="PROSITE" id="PS51678">
    <property type="entry name" value="SAM_MT_PRMT"/>
    <property type="match status" value="1"/>
</dbReference>
<dbReference type="RefSeq" id="XP_004341273.1">
    <property type="nucleotide sequence ID" value="XM_004341225.1"/>
</dbReference>
<dbReference type="GeneID" id="14920400"/>
<keyword evidence="2 4" id="KW-0808">Transferase</keyword>
<keyword evidence="1 4" id="KW-0489">Methyltransferase</keyword>
<feature type="region of interest" description="Disordered" evidence="5">
    <location>
        <begin position="1"/>
        <end position="20"/>
    </location>
</feature>
<evidence type="ECO:0000256" key="1">
    <source>
        <dbReference type="ARBA" id="ARBA00022603"/>
    </source>
</evidence>
<dbReference type="PANTHER" id="PTHR11006:SF4">
    <property type="entry name" value="PROTEIN ARGININE N-METHYLTRANSFERASE 7"/>
    <property type="match status" value="1"/>
</dbReference>
<dbReference type="Pfam" id="PF22528">
    <property type="entry name" value="PRMT_C"/>
    <property type="match status" value="1"/>
</dbReference>
<dbReference type="InterPro" id="IPR055135">
    <property type="entry name" value="PRMT_dom"/>
</dbReference>
<gene>
    <name evidence="8" type="ORF">ACA1_262360</name>
</gene>
<dbReference type="InterPro" id="IPR013216">
    <property type="entry name" value="Methyltransf_11"/>
</dbReference>
<dbReference type="VEuPathDB" id="AmoebaDB:ACA1_262360"/>
<dbReference type="OrthoDB" id="7848332at2759"/>
<dbReference type="GO" id="GO:0032259">
    <property type="term" value="P:methylation"/>
    <property type="evidence" value="ECO:0007669"/>
    <property type="project" value="UniProtKB-KW"/>
</dbReference>
<dbReference type="GO" id="GO:0042054">
    <property type="term" value="F:histone methyltransferase activity"/>
    <property type="evidence" value="ECO:0007669"/>
    <property type="project" value="TreeGrafter"/>
</dbReference>
<evidence type="ECO:0000259" key="6">
    <source>
        <dbReference type="Pfam" id="PF08241"/>
    </source>
</evidence>
<proteinExistence type="predicted"/>
<dbReference type="SUPFAM" id="SSF53335">
    <property type="entry name" value="S-adenosyl-L-methionine-dependent methyltransferases"/>
    <property type="match status" value="1"/>
</dbReference>
<sequence>METGGEHASLPPVPPRDDSNLNVEETLAASSSAMDHYEGNPASAAHDSYENQRYFEEYGKFGIHVDMLRDQSRMTSYHRAIMGNPQDFKDKVVLDVGCGTSVLSCWCARAGARKVYAVEASSMAEQAQLVVDRNGLSDIVQIINAKMEDVNLPEQVDVIVSEWMGSFLIFESMLETVLYARDRYLKEDGKMYPAIARMFVAPLDMTPFFQKRIRFLRDVPDLNLAPLIPFATTEYTYYGMRGAKCKPKHLLADGFVIKELDIKTVTAQELQRVSAPIAIKPKRKGTFNGWGAWFEVVFPGQTADKDVVLSTAPEQPLTHWRQDVFLLERDFEVTEEDTITGLLRFVQNPNWKRHYNLEISFSLREFDQYRIWST</sequence>
<accession>L8H399</accession>
<dbReference type="GO" id="GO:0016274">
    <property type="term" value="F:protein-arginine N-methyltransferase activity"/>
    <property type="evidence" value="ECO:0007669"/>
    <property type="project" value="InterPro"/>
</dbReference>
<protein>
    <submittedName>
        <fullName evidence="8">Protein arginine nmethyltransferase 2, putative</fullName>
    </submittedName>
</protein>
<evidence type="ECO:0000256" key="2">
    <source>
        <dbReference type="ARBA" id="ARBA00022679"/>
    </source>
</evidence>
<keyword evidence="3 4" id="KW-0949">S-adenosyl-L-methionine</keyword>
<dbReference type="PANTHER" id="PTHR11006">
    <property type="entry name" value="PROTEIN ARGININE N-METHYLTRANSFERASE"/>
    <property type="match status" value="1"/>
</dbReference>
<dbReference type="FunFam" id="3.40.50.150:FF:000016">
    <property type="entry name" value="Protein arginine N-methyltransferase 6"/>
    <property type="match status" value="1"/>
</dbReference>
<reference evidence="8 9" key="1">
    <citation type="journal article" date="2013" name="Genome Biol.">
        <title>Genome of Acanthamoeba castellanii highlights extensive lateral gene transfer and early evolution of tyrosine kinase signaling.</title>
        <authorList>
            <person name="Clarke M."/>
            <person name="Lohan A.J."/>
            <person name="Liu B."/>
            <person name="Lagkouvardos I."/>
            <person name="Roy S."/>
            <person name="Zafar N."/>
            <person name="Bertelli C."/>
            <person name="Schilde C."/>
            <person name="Kianianmomeni A."/>
            <person name="Burglin T.R."/>
            <person name="Frech C."/>
            <person name="Turcotte B."/>
            <person name="Kopec K.O."/>
            <person name="Synnott J.M."/>
            <person name="Choo C."/>
            <person name="Paponov I."/>
            <person name="Finkler A."/>
            <person name="Soon Heng Tan C."/>
            <person name="Hutchins A.P."/>
            <person name="Weinmeier T."/>
            <person name="Rattei T."/>
            <person name="Chu J.S."/>
            <person name="Gimenez G."/>
            <person name="Irimia M."/>
            <person name="Rigden D.J."/>
            <person name="Fitzpatrick D.A."/>
            <person name="Lorenzo-Morales J."/>
            <person name="Bateman A."/>
            <person name="Chiu C.H."/>
            <person name="Tang P."/>
            <person name="Hegemann P."/>
            <person name="Fromm H."/>
            <person name="Raoult D."/>
            <person name="Greub G."/>
            <person name="Miranda-Saavedra D."/>
            <person name="Chen N."/>
            <person name="Nash P."/>
            <person name="Ginger M.L."/>
            <person name="Horn M."/>
            <person name="Schaap P."/>
            <person name="Caler L."/>
            <person name="Loftus B."/>
        </authorList>
    </citation>
    <scope>NUCLEOTIDE SEQUENCE [LARGE SCALE GENOMIC DNA]</scope>
    <source>
        <strain evidence="8 9">Neff</strain>
    </source>
</reference>
<evidence type="ECO:0000256" key="5">
    <source>
        <dbReference type="SAM" id="MobiDB-lite"/>
    </source>
</evidence>
<dbReference type="InterPro" id="IPR029063">
    <property type="entry name" value="SAM-dependent_MTases_sf"/>
</dbReference>
<evidence type="ECO:0000256" key="4">
    <source>
        <dbReference type="PROSITE-ProRule" id="PRU01015"/>
    </source>
</evidence>
<dbReference type="Proteomes" id="UP000011083">
    <property type="component" value="Unassembled WGS sequence"/>
</dbReference>
<evidence type="ECO:0000313" key="9">
    <source>
        <dbReference type="Proteomes" id="UP000011083"/>
    </source>
</evidence>
<feature type="domain" description="Protein arginine N-methyltransferase" evidence="7">
    <location>
        <begin position="196"/>
        <end position="364"/>
    </location>
</feature>
<feature type="domain" description="Methyltransferase type 11" evidence="6">
    <location>
        <begin position="94"/>
        <end position="191"/>
    </location>
</feature>
<organism evidence="8 9">
    <name type="scientific">Acanthamoeba castellanii (strain ATCC 30010 / Neff)</name>
    <dbReference type="NCBI Taxonomy" id="1257118"/>
    <lineage>
        <taxon>Eukaryota</taxon>
        <taxon>Amoebozoa</taxon>
        <taxon>Discosea</taxon>
        <taxon>Longamoebia</taxon>
        <taxon>Centramoebida</taxon>
        <taxon>Acanthamoebidae</taxon>
        <taxon>Acanthamoeba</taxon>
    </lineage>
</organism>
<dbReference type="InterPro" id="IPR025799">
    <property type="entry name" value="Arg_MeTrfase"/>
</dbReference>
<dbReference type="CDD" id="cd02440">
    <property type="entry name" value="AdoMet_MTases"/>
    <property type="match status" value="1"/>
</dbReference>
<dbReference type="Gene3D" id="2.70.160.11">
    <property type="entry name" value="Hnrnp arginine n-methyltransferase1"/>
    <property type="match status" value="1"/>
</dbReference>
<evidence type="ECO:0000313" key="8">
    <source>
        <dbReference type="EMBL" id="ELR19188.1"/>
    </source>
</evidence>